<evidence type="ECO:0000313" key="5">
    <source>
        <dbReference type="Proteomes" id="UP001202328"/>
    </source>
</evidence>
<organism evidence="4 5">
    <name type="scientific">Papaver atlanticum</name>
    <dbReference type="NCBI Taxonomy" id="357466"/>
    <lineage>
        <taxon>Eukaryota</taxon>
        <taxon>Viridiplantae</taxon>
        <taxon>Streptophyta</taxon>
        <taxon>Embryophyta</taxon>
        <taxon>Tracheophyta</taxon>
        <taxon>Spermatophyta</taxon>
        <taxon>Magnoliopsida</taxon>
        <taxon>Ranunculales</taxon>
        <taxon>Papaveraceae</taxon>
        <taxon>Papaveroideae</taxon>
        <taxon>Papaver</taxon>
    </lineage>
</organism>
<dbReference type="PANTHER" id="PTHR33091:SF73">
    <property type="entry name" value="INHIBITOR OF TRYPSIN AND HAGEMAN FACTOR-LIKE"/>
    <property type="match status" value="1"/>
</dbReference>
<dbReference type="SUPFAM" id="SSF54654">
    <property type="entry name" value="CI-2 family of serine protease inhibitors"/>
    <property type="match status" value="1"/>
</dbReference>
<dbReference type="GO" id="GO:0009611">
    <property type="term" value="P:response to wounding"/>
    <property type="evidence" value="ECO:0007669"/>
    <property type="project" value="InterPro"/>
</dbReference>
<evidence type="ECO:0000313" key="4">
    <source>
        <dbReference type="EMBL" id="KAI3923713.1"/>
    </source>
</evidence>
<comment type="caution">
    <text evidence="4">The sequence shown here is derived from an EMBL/GenBank/DDBJ whole genome shotgun (WGS) entry which is preliminary data.</text>
</comment>
<dbReference type="GO" id="GO:0004867">
    <property type="term" value="F:serine-type endopeptidase inhibitor activity"/>
    <property type="evidence" value="ECO:0007669"/>
    <property type="project" value="UniProtKB-KW"/>
</dbReference>
<name>A0AAD4XLB1_9MAGN</name>
<dbReference type="InterPro" id="IPR000864">
    <property type="entry name" value="Prot_inh_pot1"/>
</dbReference>
<accession>A0AAD4XLB1</accession>
<dbReference type="Pfam" id="PF00280">
    <property type="entry name" value="potato_inhibit"/>
    <property type="match status" value="1"/>
</dbReference>
<dbReference type="AlphaFoldDB" id="A0AAD4XLB1"/>
<dbReference type="EMBL" id="JAJJMB010008429">
    <property type="protein sequence ID" value="KAI3923713.1"/>
    <property type="molecule type" value="Genomic_DNA"/>
</dbReference>
<evidence type="ECO:0000256" key="1">
    <source>
        <dbReference type="ARBA" id="ARBA00008210"/>
    </source>
</evidence>
<keyword evidence="2" id="KW-0646">Protease inhibitor</keyword>
<dbReference type="InterPro" id="IPR036354">
    <property type="entry name" value="Prot_inh_pot1_sf"/>
</dbReference>
<sequence>MAGTGCSGKQEWPELLGAKPDIAKETIERENPLVRVRLIEQGTYRILDYNCNRVWVWTSPKDQSGPDGVVVVQIPKVG</sequence>
<dbReference type="Proteomes" id="UP001202328">
    <property type="component" value="Unassembled WGS sequence"/>
</dbReference>
<comment type="similarity">
    <text evidence="1">Belongs to the protease inhibitor I13 (potato type I serine protease inhibitor) family.</text>
</comment>
<evidence type="ECO:0008006" key="6">
    <source>
        <dbReference type="Google" id="ProtNLM"/>
    </source>
</evidence>
<keyword evidence="5" id="KW-1185">Reference proteome</keyword>
<evidence type="ECO:0000256" key="2">
    <source>
        <dbReference type="ARBA" id="ARBA00022690"/>
    </source>
</evidence>
<dbReference type="Gene3D" id="3.30.10.10">
    <property type="entry name" value="Trypsin Inhibitor V, subunit A"/>
    <property type="match status" value="1"/>
</dbReference>
<gene>
    <name evidence="4" type="ORF">MKW98_011343</name>
</gene>
<dbReference type="PANTHER" id="PTHR33091">
    <property type="entry name" value="PROTEIN, PUTATIVE, EXPRESSED-RELATED"/>
    <property type="match status" value="1"/>
</dbReference>
<reference evidence="4" key="1">
    <citation type="submission" date="2022-04" db="EMBL/GenBank/DDBJ databases">
        <title>A functionally conserved STORR gene fusion in Papaver species that diverged 16.8 million years ago.</title>
        <authorList>
            <person name="Catania T."/>
        </authorList>
    </citation>
    <scope>NUCLEOTIDE SEQUENCE</scope>
    <source>
        <strain evidence="4">S-188037</strain>
    </source>
</reference>
<proteinExistence type="inferred from homology"/>
<evidence type="ECO:0000256" key="3">
    <source>
        <dbReference type="ARBA" id="ARBA00022900"/>
    </source>
</evidence>
<keyword evidence="3" id="KW-0722">Serine protease inhibitor</keyword>
<protein>
    <recommendedName>
        <fullName evidence="6">Proteinase inhibitor</fullName>
    </recommendedName>
</protein>